<evidence type="ECO:0000256" key="1">
    <source>
        <dbReference type="SAM" id="MobiDB-lite"/>
    </source>
</evidence>
<dbReference type="KEGG" id="lww:115938903"/>
<dbReference type="GeneID" id="115938903"/>
<evidence type="ECO:0000313" key="3">
    <source>
        <dbReference type="RefSeq" id="XP_030878911.1"/>
    </source>
</evidence>
<dbReference type="RefSeq" id="XP_030878911.1">
    <property type="nucleotide sequence ID" value="XM_031023051.1"/>
</dbReference>
<dbReference type="Proteomes" id="UP000245341">
    <property type="component" value="Unplaced"/>
</dbReference>
<accession>A0A7F8QE18</accession>
<dbReference type="AlphaFoldDB" id="A0A7F8QE18"/>
<gene>
    <name evidence="3" type="primary">LOC115938903</name>
</gene>
<keyword evidence="2" id="KW-1185">Reference proteome</keyword>
<sequence length="207" mass="22078">MNGQEPCIARTMTSILQAPTGAGGNRSERRACGRRHLGQVDLGSGLRGPRQQGALAEASSPGCGPGHQRALATESASPKAKLFQEGGSRELPGGRMTCEGRAWAWSPMGPQGFGAESSTDKGLWKEGRKERNMGVQISVQDPAFSSSGCIPRSGIAGLYGTSRFCFLRNFQIVVYSDFASCHSYPPRTGFRFLHVLTDTCYFLGGGV</sequence>
<protein>
    <submittedName>
        <fullName evidence="3">Uncharacterized protein LOC115938903 isoform X1</fullName>
    </submittedName>
</protein>
<evidence type="ECO:0000313" key="2">
    <source>
        <dbReference type="Proteomes" id="UP000245341"/>
    </source>
</evidence>
<proteinExistence type="predicted"/>
<feature type="region of interest" description="Disordered" evidence="1">
    <location>
        <begin position="39"/>
        <end position="70"/>
    </location>
</feature>
<organism evidence="2 3">
    <name type="scientific">Leptonychotes weddellii</name>
    <name type="common">Weddell seal</name>
    <name type="synonym">Otaria weddellii</name>
    <dbReference type="NCBI Taxonomy" id="9713"/>
    <lineage>
        <taxon>Eukaryota</taxon>
        <taxon>Metazoa</taxon>
        <taxon>Chordata</taxon>
        <taxon>Craniata</taxon>
        <taxon>Vertebrata</taxon>
        <taxon>Euteleostomi</taxon>
        <taxon>Mammalia</taxon>
        <taxon>Eutheria</taxon>
        <taxon>Laurasiatheria</taxon>
        <taxon>Carnivora</taxon>
        <taxon>Caniformia</taxon>
        <taxon>Pinnipedia</taxon>
        <taxon>Phocidae</taxon>
        <taxon>Monachinae</taxon>
        <taxon>Lobodontini</taxon>
        <taxon>Leptonychotes</taxon>
    </lineage>
</organism>
<name>A0A7F8QE18_LEPWE</name>
<reference evidence="3" key="1">
    <citation type="submission" date="2025-08" db="UniProtKB">
        <authorList>
            <consortium name="RefSeq"/>
        </authorList>
    </citation>
    <scope>IDENTIFICATION</scope>
    <source>
        <tissue evidence="3">Liver</tissue>
    </source>
</reference>